<evidence type="ECO:0008006" key="3">
    <source>
        <dbReference type="Google" id="ProtNLM"/>
    </source>
</evidence>
<protein>
    <recommendedName>
        <fullName evidence="3">DUF4280 domain-containing protein</fullName>
    </recommendedName>
</protein>
<organism evidence="1 2">
    <name type="scientific">Chryseobacterium endalhagicum</name>
    <dbReference type="NCBI Taxonomy" id="2797638"/>
    <lineage>
        <taxon>Bacteria</taxon>
        <taxon>Pseudomonadati</taxon>
        <taxon>Bacteroidota</taxon>
        <taxon>Flavobacteriia</taxon>
        <taxon>Flavobacteriales</taxon>
        <taxon>Weeksellaceae</taxon>
        <taxon>Chryseobacterium group</taxon>
        <taxon>Chryseobacterium</taxon>
    </lineage>
</organism>
<evidence type="ECO:0000313" key="2">
    <source>
        <dbReference type="Proteomes" id="UP000661696"/>
    </source>
</evidence>
<reference evidence="1 2" key="1">
    <citation type="submission" date="2020-12" db="EMBL/GenBank/DDBJ databases">
        <title>Chryseobacterium endoalhailicus sp. nov., isolated from seed of leguminous plant.</title>
        <authorList>
            <person name="Zhang X."/>
        </authorList>
    </citation>
    <scope>NUCLEOTIDE SEQUENCE [LARGE SCALE GENOMIC DNA]</scope>
    <source>
        <strain evidence="1 2">L7</strain>
    </source>
</reference>
<keyword evidence="2" id="KW-1185">Reference proteome</keyword>
<accession>A0ABS1QAG1</accession>
<dbReference type="SUPFAM" id="SSF53955">
    <property type="entry name" value="Lysozyme-like"/>
    <property type="match status" value="1"/>
</dbReference>
<name>A0ABS1QAG1_9FLAO</name>
<dbReference type="InterPro" id="IPR023346">
    <property type="entry name" value="Lysozyme-like_dom_sf"/>
</dbReference>
<dbReference type="EMBL" id="JAELVM010000001">
    <property type="protein sequence ID" value="MBL1219267.1"/>
    <property type="molecule type" value="Genomic_DNA"/>
</dbReference>
<evidence type="ECO:0000313" key="1">
    <source>
        <dbReference type="EMBL" id="MBL1219267.1"/>
    </source>
</evidence>
<proteinExistence type="predicted"/>
<sequence length="1412" mass="156927">MANKGLIIVEGATAFCSSSAANNSKGTAVPMEVKSQKKKLGKNKYFAQNKPVTTYLDDKAESFGGGNGFGKCKAPDGKTYDCKDRCKLIYKDYYENVEFNKSMKVLLDVSTAKCPGYGLEGTVEFATTGQSNNVSQIDVKEADEFSVANASPQWATSSGTSSSTSVSSISMNLPVPVAKPTGIYYYISMPSSPWNSFLPSFTADNLYLQAQFKGDVTKIIWALFKGEDTKDKVKTFIGLGSIFNQPMAKIFENLPEGKYRIEAYGKKAGDKNCAIIIEVVKDFVKKISVPGNSTLTKIPIPVSIEYKLNTAADQMKILNRSIFNPLGTAANWRIKQGTTVLYNSLTGTSATHIVEVNKVGNTAMLTFKNGGTYTVEAFTDANDPKPESVQIKIENTLGIMGVTGEPGILRSSDMLKVQASRFNVAYLPAAGKTAHWYLKKEGSGRIAAFENSASFKTPLINKRADAFLSQDAHLSTGQYLGKYTLEAYANPVGPGKQPAFSGSDTFNFEIIKNVIDKFTLPAGNIPKGTKVKYTAAARIATLTGNEAIKIEVPQNVTDNGDGTLTFNELGEFTISAHLTGDNTDSKKTDTKIKVSEPAVKRALWAYGTGVKRTETGFGEDTYGFIEIDGLQNQALKVKIWVKGEGDDFYKEKEKYMLEEKTVTLNSEGKASFMINTTEDYRKKLDTAIPKTTENPTPKYRLVFTIELQASTSTEVVLPASISIAGTKPVVIDAATTYLEVLDSNEELVITSEQKIVSIMFSTEDGKDIQRMQTFYGKTHKIWVHTVNMTEETLKIDVFKEVPKESLNEQDHIIYTHESKENFKDEKVGKDGLLEVSFTAKEEWKTPPKNFDYYIAQVSRQLKDPADPAKKIWKAEKIQVTINNTLPADLVRTEDMEKLGIKAYKQDGTPFTQQEMLELRKQFIFYESGCLKVSQKETPEVIDNDVVPVMVEMAEVRKQKTCYCNRAFTEAEVRSLVKHMRGKEEIWESTTMDRESFADLTFELNAMFSKYSINKCIQKIAFLANVYSETSFFRTAGEEKSDHASSGYKYKGRGIQQLTGDGSNPVAYEKYDEKVPENIVIYPELVATKLYLAVDSGGWFWSEYKKISTFKEKKDYSQAVKDAMKFKREYFSKALGKSLNETALLMEGEEEKYYFLICKILNGYSPSHKLEVNPNGWDDRKIGLSNLKTWFKYDKNICKDGGILPNLSGRAPWMDIAIAEAKIYGGKKESTIDNRIRIYHKDGGGTDSGSGVAWCASFVCWCIEQKGYPSPHSAGSRMFLTSSNAEKCEAFYGVVAVFSDCDSTGTNIDTKGHCTFVFGKLSGNEMYACLGGNQADMLKMSRYDCSGSVFVSWTEKNGTKHYKIFRGFYKPKGYIIKENDKLTPSDSYSSPDAASKIALNLNIESNENGESSR</sequence>
<comment type="caution">
    <text evidence="1">The sequence shown here is derived from an EMBL/GenBank/DDBJ whole genome shotgun (WGS) entry which is preliminary data.</text>
</comment>
<dbReference type="Proteomes" id="UP000661696">
    <property type="component" value="Unassembled WGS sequence"/>
</dbReference>
<gene>
    <name evidence="1" type="ORF">JET18_00330</name>
</gene>
<dbReference type="RefSeq" id="WP_202088327.1">
    <property type="nucleotide sequence ID" value="NZ_JAELVM010000001.1"/>
</dbReference>
<dbReference type="Gene3D" id="1.10.530.10">
    <property type="match status" value="1"/>
</dbReference>